<dbReference type="SUPFAM" id="SSF47413">
    <property type="entry name" value="lambda repressor-like DNA-binding domains"/>
    <property type="match status" value="1"/>
</dbReference>
<dbReference type="GO" id="GO:0003677">
    <property type="term" value="F:DNA binding"/>
    <property type="evidence" value="ECO:0007669"/>
    <property type="project" value="InterPro"/>
</dbReference>
<dbReference type="InterPro" id="IPR001387">
    <property type="entry name" value="Cro/C1-type_HTH"/>
</dbReference>
<dbReference type="Proteomes" id="UP000004105">
    <property type="component" value="Unassembled WGS sequence"/>
</dbReference>
<dbReference type="InterPro" id="IPR010982">
    <property type="entry name" value="Lambda_DNA-bd_dom_sf"/>
</dbReference>
<accession>F2BBK7</accession>
<gene>
    <name evidence="2" type="ORF">HMPREF9123_1112</name>
</gene>
<reference evidence="2 3" key="1">
    <citation type="submission" date="2011-02" db="EMBL/GenBank/DDBJ databases">
        <authorList>
            <person name="Muzny D."/>
            <person name="Qin X."/>
            <person name="Deng J."/>
            <person name="Jiang H."/>
            <person name="Liu Y."/>
            <person name="Qu J."/>
            <person name="Song X.-Z."/>
            <person name="Zhang L."/>
            <person name="Thornton R."/>
            <person name="Coyle M."/>
            <person name="Francisco L."/>
            <person name="Jackson L."/>
            <person name="Javaid M."/>
            <person name="Korchina V."/>
            <person name="Kovar C."/>
            <person name="Mata R."/>
            <person name="Mathew T."/>
            <person name="Ngo R."/>
            <person name="Nguyen L."/>
            <person name="Nguyen N."/>
            <person name="Okwuonu G."/>
            <person name="Ongeri F."/>
            <person name="Pham C."/>
            <person name="Simmons D."/>
            <person name="Wilczek-Boney K."/>
            <person name="Hale W."/>
            <person name="Jakkamsetti A."/>
            <person name="Pham P."/>
            <person name="Ruth R."/>
            <person name="San Lucas F."/>
            <person name="Warren J."/>
            <person name="Zhang J."/>
            <person name="Zhao Z."/>
            <person name="Zhou C."/>
            <person name="Zhu D."/>
            <person name="Lee S."/>
            <person name="Bess C."/>
            <person name="Blankenburg K."/>
            <person name="Forbes L."/>
            <person name="Fu Q."/>
            <person name="Gubbala S."/>
            <person name="Hirani K."/>
            <person name="Jayaseelan J.C."/>
            <person name="Lara F."/>
            <person name="Munidasa M."/>
            <person name="Palculict T."/>
            <person name="Patil S."/>
            <person name="Pu L.-L."/>
            <person name="Saada N."/>
            <person name="Tang L."/>
            <person name="Weissenberger G."/>
            <person name="Zhu Y."/>
            <person name="Hemphill L."/>
            <person name="Shang Y."/>
            <person name="Youmans B."/>
            <person name="Ayvaz T."/>
            <person name="Ross M."/>
            <person name="Santibanez J."/>
            <person name="Aqrawi P."/>
            <person name="Gross S."/>
            <person name="Joshi V."/>
            <person name="Fowler G."/>
            <person name="Nazareth L."/>
            <person name="Reid J."/>
            <person name="Worley K."/>
            <person name="Petrosino J."/>
            <person name="Highlander S."/>
            <person name="Gibbs R."/>
        </authorList>
    </citation>
    <scope>NUCLEOTIDE SEQUENCE [LARGE SCALE GENOMIC DNA]</scope>
    <source>
        <strain evidence="2 3">ATCC BAA-1200</strain>
    </source>
</reference>
<dbReference type="EMBL" id="AFAY01000022">
    <property type="protein sequence ID" value="EGF11153.1"/>
    <property type="molecule type" value="Genomic_DNA"/>
</dbReference>
<name>F2BBK7_9NEIS</name>
<proteinExistence type="predicted"/>
<evidence type="ECO:0000313" key="2">
    <source>
        <dbReference type="EMBL" id="EGF11153.1"/>
    </source>
</evidence>
<comment type="caution">
    <text evidence="2">The sequence shown here is derived from an EMBL/GenBank/DDBJ whole genome shotgun (WGS) entry which is preliminary data.</text>
</comment>
<dbReference type="InterPro" id="IPR031856">
    <property type="entry name" value="YdaS_toxin-like"/>
</dbReference>
<dbReference type="AlphaFoldDB" id="F2BBK7"/>
<dbReference type="CDD" id="cd00093">
    <property type="entry name" value="HTH_XRE"/>
    <property type="match status" value="1"/>
</dbReference>
<dbReference type="OrthoDB" id="6446140at2"/>
<organism evidence="2 3">
    <name type="scientific">Neisseria bacilliformis ATCC BAA-1200</name>
    <dbReference type="NCBI Taxonomy" id="888742"/>
    <lineage>
        <taxon>Bacteria</taxon>
        <taxon>Pseudomonadati</taxon>
        <taxon>Pseudomonadota</taxon>
        <taxon>Betaproteobacteria</taxon>
        <taxon>Neisseriales</taxon>
        <taxon>Neisseriaceae</taxon>
        <taxon>Neisseria</taxon>
    </lineage>
</organism>
<feature type="region of interest" description="Disordered" evidence="1">
    <location>
        <begin position="38"/>
        <end position="57"/>
    </location>
</feature>
<dbReference type="Gene3D" id="1.10.260.40">
    <property type="entry name" value="lambda repressor-like DNA-binding domains"/>
    <property type="match status" value="1"/>
</dbReference>
<sequence length="79" mass="8864">MKLIEYLNSGVSASDLAKKTGIAPAFLWQVKNGRRKMPPKYCPKIEQATGGQVTRRDLRPDDWHEIWPELKEGQAGAQG</sequence>
<keyword evidence="3" id="KW-1185">Reference proteome</keyword>
<evidence type="ECO:0000313" key="3">
    <source>
        <dbReference type="Proteomes" id="UP000004105"/>
    </source>
</evidence>
<dbReference type="HOGENOM" id="CLU_173998_3_0_4"/>
<evidence type="ECO:0008006" key="4">
    <source>
        <dbReference type="Google" id="ProtNLM"/>
    </source>
</evidence>
<dbReference type="Pfam" id="PF15943">
    <property type="entry name" value="YdaS_toxin"/>
    <property type="match status" value="1"/>
</dbReference>
<dbReference type="RefSeq" id="WP_007342121.1">
    <property type="nucleotide sequence ID" value="NZ_GL878494.1"/>
</dbReference>
<evidence type="ECO:0000256" key="1">
    <source>
        <dbReference type="SAM" id="MobiDB-lite"/>
    </source>
</evidence>
<protein>
    <recommendedName>
        <fullName evidence="4">Helix-turn-helix domain-containing protein</fullName>
    </recommendedName>
</protein>